<keyword evidence="7" id="KW-1185">Reference proteome</keyword>
<protein>
    <recommendedName>
        <fullName evidence="3">Skp1-related protein</fullName>
    </recommendedName>
</protein>
<evidence type="ECO:0000256" key="2">
    <source>
        <dbReference type="ARBA" id="ARBA00022786"/>
    </source>
</evidence>
<evidence type="ECO:0000259" key="4">
    <source>
        <dbReference type="Pfam" id="PF01466"/>
    </source>
</evidence>
<evidence type="ECO:0000259" key="5">
    <source>
        <dbReference type="Pfam" id="PF03931"/>
    </source>
</evidence>
<dbReference type="InterPro" id="IPR001232">
    <property type="entry name" value="SKP1-like"/>
</dbReference>
<dbReference type="SUPFAM" id="SSF54695">
    <property type="entry name" value="POZ domain"/>
    <property type="match status" value="1"/>
</dbReference>
<gene>
    <name evidence="6" type="ORF">niasHT_033684</name>
</gene>
<dbReference type="InterPro" id="IPR011333">
    <property type="entry name" value="SKP1/BTB/POZ_sf"/>
</dbReference>
<dbReference type="Pfam" id="PF03931">
    <property type="entry name" value="Skp1_POZ"/>
    <property type="match status" value="1"/>
</dbReference>
<comment type="pathway">
    <text evidence="3">Protein modification; protein ubiquitination.</text>
</comment>
<accession>A0ABD2I9M4</accession>
<dbReference type="PANTHER" id="PTHR11165">
    <property type="entry name" value="SKP1"/>
    <property type="match status" value="1"/>
</dbReference>
<dbReference type="InterPro" id="IPR016073">
    <property type="entry name" value="Skp1_comp_POZ"/>
</dbReference>
<dbReference type="Pfam" id="PF01466">
    <property type="entry name" value="Skp1"/>
    <property type="match status" value="1"/>
</dbReference>
<evidence type="ECO:0000256" key="1">
    <source>
        <dbReference type="ARBA" id="ARBA00009993"/>
    </source>
</evidence>
<dbReference type="AlphaFoldDB" id="A0ABD2I9M4"/>
<feature type="domain" description="SKP1 component POZ" evidence="5">
    <location>
        <begin position="5"/>
        <end position="74"/>
    </location>
</feature>
<proteinExistence type="inferred from homology"/>
<dbReference type="SUPFAM" id="SSF81382">
    <property type="entry name" value="Skp1 dimerisation domain-like"/>
    <property type="match status" value="1"/>
</dbReference>
<dbReference type="PIRSF" id="PIRSF028729">
    <property type="entry name" value="E3_ubiquit_lig_SCF_Skp"/>
    <property type="match status" value="1"/>
</dbReference>
<comment type="caution">
    <text evidence="6">The sequence shown here is derived from an EMBL/GenBank/DDBJ whole genome shotgun (WGS) entry which is preliminary data.</text>
</comment>
<dbReference type="EMBL" id="JBICBT010001293">
    <property type="protein sequence ID" value="KAL3074657.1"/>
    <property type="molecule type" value="Genomic_DNA"/>
</dbReference>
<evidence type="ECO:0000313" key="6">
    <source>
        <dbReference type="EMBL" id="KAL3074657.1"/>
    </source>
</evidence>
<evidence type="ECO:0000256" key="3">
    <source>
        <dbReference type="PIRNR" id="PIRNR028729"/>
    </source>
</evidence>
<feature type="domain" description="SKP1 component dimerisation" evidence="4">
    <location>
        <begin position="121"/>
        <end position="167"/>
    </location>
</feature>
<evidence type="ECO:0000313" key="7">
    <source>
        <dbReference type="Proteomes" id="UP001620626"/>
    </source>
</evidence>
<dbReference type="InterPro" id="IPR016072">
    <property type="entry name" value="Skp1_comp_dimer"/>
</dbReference>
<keyword evidence="2 3" id="KW-0833">Ubl conjugation pathway</keyword>
<dbReference type="FunFam" id="3.30.710.10:FF:000018">
    <property type="entry name" value="S-phase kinase-associated protein 1"/>
    <property type="match status" value="1"/>
</dbReference>
<comment type="function">
    <text evidence="3">Probable essential component of SCF (SKP1-CUL1-F-box protein) E3 ubiquitin-protein ligase complexes, which mediate the ubiquitination and subsequent proteasomal degradation of target proteins. Regulates cell proliferation during embryonic and larval development.</text>
</comment>
<organism evidence="6 7">
    <name type="scientific">Heterodera trifolii</name>
    <dbReference type="NCBI Taxonomy" id="157864"/>
    <lineage>
        <taxon>Eukaryota</taxon>
        <taxon>Metazoa</taxon>
        <taxon>Ecdysozoa</taxon>
        <taxon>Nematoda</taxon>
        <taxon>Chromadorea</taxon>
        <taxon>Rhabditida</taxon>
        <taxon>Tylenchina</taxon>
        <taxon>Tylenchomorpha</taxon>
        <taxon>Tylenchoidea</taxon>
        <taxon>Heteroderidae</taxon>
        <taxon>Heteroderinae</taxon>
        <taxon>Heterodera</taxon>
    </lineage>
</organism>
<sequence>MSASKFFLKSNDDEVFEVDRNVIRLSTTLNTMFQDLGMDQADAGEKMYTDPIPLANVNGAILRKVIAWCNHHKDDAPTGEDAESKERRTDDIPSWDVEFLKVDQGTLFELILAANYLDVRGLLDVACKTVANMIKGKSPDEIRRTFNIKNDFTPEEEEQIRRENAWCED</sequence>
<comment type="similarity">
    <text evidence="1 3">Belongs to the SKP1 family.</text>
</comment>
<name>A0ABD2I9M4_9BILA</name>
<dbReference type="Gene3D" id="3.30.710.10">
    <property type="entry name" value="Potassium Channel Kv1.1, Chain A"/>
    <property type="match status" value="1"/>
</dbReference>
<dbReference type="InterPro" id="IPR036296">
    <property type="entry name" value="SKP1-like_dim_sf"/>
</dbReference>
<dbReference type="CDD" id="cd18322">
    <property type="entry name" value="BTB_POZ_SKP1"/>
    <property type="match status" value="1"/>
</dbReference>
<dbReference type="Proteomes" id="UP001620626">
    <property type="component" value="Unassembled WGS sequence"/>
</dbReference>
<dbReference type="InterPro" id="IPR016897">
    <property type="entry name" value="SKP1"/>
</dbReference>
<dbReference type="SMART" id="SM00512">
    <property type="entry name" value="Skp1"/>
    <property type="match status" value="1"/>
</dbReference>
<reference evidence="6 7" key="1">
    <citation type="submission" date="2024-10" db="EMBL/GenBank/DDBJ databases">
        <authorList>
            <person name="Kim D."/>
        </authorList>
    </citation>
    <scope>NUCLEOTIDE SEQUENCE [LARGE SCALE GENOMIC DNA]</scope>
    <source>
        <strain evidence="6">BH-2024</strain>
    </source>
</reference>